<evidence type="ECO:0000313" key="2">
    <source>
        <dbReference type="EMBL" id="MED6129278.1"/>
    </source>
</evidence>
<accession>A0ABU6S0F0</accession>
<reference evidence="2 3" key="1">
    <citation type="journal article" date="2023" name="Plants (Basel)">
        <title>Bridging the Gap: Combining Genomics and Transcriptomics Approaches to Understand Stylosanthes scabra, an Orphan Legume from the Brazilian Caatinga.</title>
        <authorList>
            <person name="Ferreira-Neto J.R.C."/>
            <person name="da Silva M.D."/>
            <person name="Binneck E."/>
            <person name="de Melo N.F."/>
            <person name="da Silva R.H."/>
            <person name="de Melo A.L.T.M."/>
            <person name="Pandolfi V."/>
            <person name="Bustamante F.O."/>
            <person name="Brasileiro-Vidal A.C."/>
            <person name="Benko-Iseppon A.M."/>
        </authorList>
    </citation>
    <scope>NUCLEOTIDE SEQUENCE [LARGE SCALE GENOMIC DNA]</scope>
    <source>
        <tissue evidence="2">Leaves</tissue>
    </source>
</reference>
<evidence type="ECO:0000313" key="3">
    <source>
        <dbReference type="Proteomes" id="UP001341840"/>
    </source>
</evidence>
<organism evidence="2 3">
    <name type="scientific">Stylosanthes scabra</name>
    <dbReference type="NCBI Taxonomy" id="79078"/>
    <lineage>
        <taxon>Eukaryota</taxon>
        <taxon>Viridiplantae</taxon>
        <taxon>Streptophyta</taxon>
        <taxon>Embryophyta</taxon>
        <taxon>Tracheophyta</taxon>
        <taxon>Spermatophyta</taxon>
        <taxon>Magnoliopsida</taxon>
        <taxon>eudicotyledons</taxon>
        <taxon>Gunneridae</taxon>
        <taxon>Pentapetalae</taxon>
        <taxon>rosids</taxon>
        <taxon>fabids</taxon>
        <taxon>Fabales</taxon>
        <taxon>Fabaceae</taxon>
        <taxon>Papilionoideae</taxon>
        <taxon>50 kb inversion clade</taxon>
        <taxon>dalbergioids sensu lato</taxon>
        <taxon>Dalbergieae</taxon>
        <taxon>Pterocarpus clade</taxon>
        <taxon>Stylosanthes</taxon>
    </lineage>
</organism>
<feature type="region of interest" description="Disordered" evidence="1">
    <location>
        <begin position="54"/>
        <end position="76"/>
    </location>
</feature>
<keyword evidence="3" id="KW-1185">Reference proteome</keyword>
<evidence type="ECO:0000256" key="1">
    <source>
        <dbReference type="SAM" id="MobiDB-lite"/>
    </source>
</evidence>
<dbReference type="Proteomes" id="UP001341840">
    <property type="component" value="Unassembled WGS sequence"/>
</dbReference>
<sequence length="131" mass="14866">GQIAKQLTKKPPNTLPSDTIPNPREERKAIRVIEMEETPEVLVEVPTEKTEIITETKNKEAVHHPPQSSKKHTRSSSKFLEVIACLEVNIPLLKHLKDTPSYAKTMKVLLLKKKYPSSFHIPCIIGDSMFE</sequence>
<gene>
    <name evidence="2" type="ORF">PIB30_106338</name>
</gene>
<name>A0ABU6S0F0_9FABA</name>
<feature type="non-terminal residue" evidence="2">
    <location>
        <position position="1"/>
    </location>
</feature>
<dbReference type="EMBL" id="JASCZI010034377">
    <property type="protein sequence ID" value="MED6129278.1"/>
    <property type="molecule type" value="Genomic_DNA"/>
</dbReference>
<feature type="region of interest" description="Disordered" evidence="1">
    <location>
        <begin position="1"/>
        <end position="25"/>
    </location>
</feature>
<proteinExistence type="predicted"/>
<comment type="caution">
    <text evidence="2">The sequence shown here is derived from an EMBL/GenBank/DDBJ whole genome shotgun (WGS) entry which is preliminary data.</text>
</comment>
<feature type="compositionally biased region" description="Basic and acidic residues" evidence="1">
    <location>
        <begin position="54"/>
        <end position="63"/>
    </location>
</feature>
<protein>
    <submittedName>
        <fullName evidence="2">Uncharacterized protein</fullName>
    </submittedName>
</protein>